<accession>A0A7W7WSE9</accession>
<dbReference type="Proteomes" id="UP000578819">
    <property type="component" value="Unassembled WGS sequence"/>
</dbReference>
<keyword evidence="1" id="KW-0812">Transmembrane</keyword>
<keyword evidence="1" id="KW-0472">Membrane</keyword>
<reference evidence="2 3" key="1">
    <citation type="submission" date="2020-08" db="EMBL/GenBank/DDBJ databases">
        <title>Sequencing the genomes of 1000 actinobacteria strains.</title>
        <authorList>
            <person name="Klenk H.-P."/>
        </authorList>
    </citation>
    <scope>NUCLEOTIDE SEQUENCE [LARGE SCALE GENOMIC DNA]</scope>
    <source>
        <strain evidence="2 3">DSM 45886</strain>
    </source>
</reference>
<organism evidence="2 3">
    <name type="scientific">Micromonospora polyrhachis</name>
    <dbReference type="NCBI Taxonomy" id="1282883"/>
    <lineage>
        <taxon>Bacteria</taxon>
        <taxon>Bacillati</taxon>
        <taxon>Actinomycetota</taxon>
        <taxon>Actinomycetes</taxon>
        <taxon>Micromonosporales</taxon>
        <taxon>Micromonosporaceae</taxon>
        <taxon>Micromonospora</taxon>
    </lineage>
</organism>
<comment type="caution">
    <text evidence="2">The sequence shown here is derived from an EMBL/GenBank/DDBJ whole genome shotgun (WGS) entry which is preliminary data.</text>
</comment>
<keyword evidence="1" id="KW-1133">Transmembrane helix</keyword>
<keyword evidence="3" id="KW-1185">Reference proteome</keyword>
<feature type="transmembrane region" description="Helical" evidence="1">
    <location>
        <begin position="20"/>
        <end position="38"/>
    </location>
</feature>
<sequence>MRQILAAEEVSWYDVPGVQLLGAVLGTLLLLAAIRSLFGRGGR</sequence>
<dbReference type="EMBL" id="JACHJW010000001">
    <property type="protein sequence ID" value="MBB4961577.1"/>
    <property type="molecule type" value="Genomic_DNA"/>
</dbReference>
<evidence type="ECO:0000256" key="1">
    <source>
        <dbReference type="SAM" id="Phobius"/>
    </source>
</evidence>
<dbReference type="RefSeq" id="WP_281384928.1">
    <property type="nucleotide sequence ID" value="NZ_JACHJW010000001.1"/>
</dbReference>
<evidence type="ECO:0000313" key="3">
    <source>
        <dbReference type="Proteomes" id="UP000578819"/>
    </source>
</evidence>
<gene>
    <name evidence="2" type="ORF">FHR38_005310</name>
</gene>
<name>A0A7W7WSE9_9ACTN</name>
<protein>
    <submittedName>
        <fullName evidence="2">Uncharacterized protein</fullName>
    </submittedName>
</protein>
<evidence type="ECO:0000313" key="2">
    <source>
        <dbReference type="EMBL" id="MBB4961577.1"/>
    </source>
</evidence>
<dbReference type="AlphaFoldDB" id="A0A7W7WSE9"/>
<proteinExistence type="predicted"/>